<evidence type="ECO:0000313" key="1">
    <source>
        <dbReference type="EMBL" id="MCI43525.1"/>
    </source>
</evidence>
<dbReference type="AlphaFoldDB" id="A0A392S6K8"/>
<sequence length="49" mass="5118">MNAVDEIKEIGVRAIGCISKRGSRSCNGFEIFCAVLAIANENSDGVSAT</sequence>
<reference evidence="1 2" key="1">
    <citation type="journal article" date="2018" name="Front. Plant Sci.">
        <title>Red Clover (Trifolium pratense) and Zigzag Clover (T. medium) - A Picture of Genomic Similarities and Differences.</title>
        <authorList>
            <person name="Dluhosova J."/>
            <person name="Istvanek J."/>
            <person name="Nedelnik J."/>
            <person name="Repkova J."/>
        </authorList>
    </citation>
    <scope>NUCLEOTIDE SEQUENCE [LARGE SCALE GENOMIC DNA]</scope>
    <source>
        <strain evidence="2">cv. 10/8</strain>
        <tissue evidence="1">Leaf</tissue>
    </source>
</reference>
<name>A0A392S6K8_9FABA</name>
<comment type="caution">
    <text evidence="1">The sequence shown here is derived from an EMBL/GenBank/DDBJ whole genome shotgun (WGS) entry which is preliminary data.</text>
</comment>
<accession>A0A392S6K8</accession>
<keyword evidence="2" id="KW-1185">Reference proteome</keyword>
<dbReference type="EMBL" id="LXQA010318562">
    <property type="protein sequence ID" value="MCI43525.1"/>
    <property type="molecule type" value="Genomic_DNA"/>
</dbReference>
<protein>
    <submittedName>
        <fullName evidence="1">Uncharacterized protein</fullName>
    </submittedName>
</protein>
<dbReference type="Proteomes" id="UP000265520">
    <property type="component" value="Unassembled WGS sequence"/>
</dbReference>
<evidence type="ECO:0000313" key="2">
    <source>
        <dbReference type="Proteomes" id="UP000265520"/>
    </source>
</evidence>
<proteinExistence type="predicted"/>
<organism evidence="1 2">
    <name type="scientific">Trifolium medium</name>
    <dbReference type="NCBI Taxonomy" id="97028"/>
    <lineage>
        <taxon>Eukaryota</taxon>
        <taxon>Viridiplantae</taxon>
        <taxon>Streptophyta</taxon>
        <taxon>Embryophyta</taxon>
        <taxon>Tracheophyta</taxon>
        <taxon>Spermatophyta</taxon>
        <taxon>Magnoliopsida</taxon>
        <taxon>eudicotyledons</taxon>
        <taxon>Gunneridae</taxon>
        <taxon>Pentapetalae</taxon>
        <taxon>rosids</taxon>
        <taxon>fabids</taxon>
        <taxon>Fabales</taxon>
        <taxon>Fabaceae</taxon>
        <taxon>Papilionoideae</taxon>
        <taxon>50 kb inversion clade</taxon>
        <taxon>NPAAA clade</taxon>
        <taxon>Hologalegina</taxon>
        <taxon>IRL clade</taxon>
        <taxon>Trifolieae</taxon>
        <taxon>Trifolium</taxon>
    </lineage>
</organism>